<gene>
    <name evidence="2" type="ORF">NA57DRAFT_66204</name>
</gene>
<protein>
    <recommendedName>
        <fullName evidence="1">Phosphoribosyltransferase domain-containing protein</fullName>
    </recommendedName>
</protein>
<dbReference type="InterPro" id="IPR029057">
    <property type="entry name" value="PRTase-like"/>
</dbReference>
<feature type="domain" description="Phosphoribosyltransferase" evidence="1">
    <location>
        <begin position="423"/>
        <end position="618"/>
    </location>
</feature>
<dbReference type="InterPro" id="IPR036412">
    <property type="entry name" value="HAD-like_sf"/>
</dbReference>
<dbReference type="InterPro" id="IPR023214">
    <property type="entry name" value="HAD_sf"/>
</dbReference>
<dbReference type="InterPro" id="IPR000836">
    <property type="entry name" value="PRTase_dom"/>
</dbReference>
<accession>A0A9P4M960</accession>
<dbReference type="InterPro" id="IPR050582">
    <property type="entry name" value="HAD-like_SerB"/>
</dbReference>
<evidence type="ECO:0000313" key="2">
    <source>
        <dbReference type="EMBL" id="KAF2099027.1"/>
    </source>
</evidence>
<dbReference type="AlphaFoldDB" id="A0A9P4M960"/>
<dbReference type="Pfam" id="PF12710">
    <property type="entry name" value="HAD"/>
    <property type="match status" value="1"/>
</dbReference>
<dbReference type="Pfam" id="PF13207">
    <property type="entry name" value="AAA_17"/>
    <property type="match status" value="1"/>
</dbReference>
<keyword evidence="3" id="KW-1185">Reference proteome</keyword>
<comment type="caution">
    <text evidence="2">The sequence shown here is derived from an EMBL/GenBank/DDBJ whole genome shotgun (WGS) entry which is preliminary data.</text>
</comment>
<dbReference type="PANTHER" id="PTHR43344">
    <property type="entry name" value="PHOSPHOSERINE PHOSPHATASE"/>
    <property type="match status" value="1"/>
</dbReference>
<dbReference type="GO" id="GO:0036424">
    <property type="term" value="F:L-phosphoserine phosphatase activity"/>
    <property type="evidence" value="ECO:0007669"/>
    <property type="project" value="TreeGrafter"/>
</dbReference>
<reference evidence="2" key="1">
    <citation type="journal article" date="2020" name="Stud. Mycol.">
        <title>101 Dothideomycetes genomes: a test case for predicting lifestyles and emergence of pathogens.</title>
        <authorList>
            <person name="Haridas S."/>
            <person name="Albert R."/>
            <person name="Binder M."/>
            <person name="Bloem J."/>
            <person name="Labutti K."/>
            <person name="Salamov A."/>
            <person name="Andreopoulos B."/>
            <person name="Baker S."/>
            <person name="Barry K."/>
            <person name="Bills G."/>
            <person name="Bluhm B."/>
            <person name="Cannon C."/>
            <person name="Castanera R."/>
            <person name="Culley D."/>
            <person name="Daum C."/>
            <person name="Ezra D."/>
            <person name="Gonzalez J."/>
            <person name="Henrissat B."/>
            <person name="Kuo A."/>
            <person name="Liang C."/>
            <person name="Lipzen A."/>
            <person name="Lutzoni F."/>
            <person name="Magnuson J."/>
            <person name="Mondo S."/>
            <person name="Nolan M."/>
            <person name="Ohm R."/>
            <person name="Pangilinan J."/>
            <person name="Park H.-J."/>
            <person name="Ramirez L."/>
            <person name="Alfaro M."/>
            <person name="Sun H."/>
            <person name="Tritt A."/>
            <person name="Yoshinaga Y."/>
            <person name="Zwiers L.-H."/>
            <person name="Turgeon B."/>
            <person name="Goodwin S."/>
            <person name="Spatafora J."/>
            <person name="Crous P."/>
            <person name="Grigoriev I."/>
        </authorList>
    </citation>
    <scope>NUCLEOTIDE SEQUENCE</scope>
    <source>
        <strain evidence="2">CBS 133067</strain>
    </source>
</reference>
<dbReference type="SUPFAM" id="SSF53271">
    <property type="entry name" value="PRTase-like"/>
    <property type="match status" value="1"/>
</dbReference>
<dbReference type="Gene3D" id="3.40.50.1000">
    <property type="entry name" value="HAD superfamily/HAD-like"/>
    <property type="match status" value="1"/>
</dbReference>
<sequence length="622" mass="69779">MPIVIGLYGIPGSGKTFLLSQLKHELGQGEFAFYEGSKVIGTLFAIDTIRNECIFNGKAAVVTGHFMFWPEEEDSVPSVLNQNDMDTFTHILYLDVPPETVVQRRINDTTRDRPSVSATHLRKWLEAEQSQLRDICREHEILFLSVSMEKMPLSRMLAILHDFRHHDENHNMSKAINKLEEEDAGKLFWESVSGQWKHWANVDRSPLKSLFSSPLGYSYTAFRQASLLYEQAANDEGFEWICRDVEQYVTMHSEFALLLGLVQEQPHVGVAIVTCGLRRVWEILFAKAGLLDRVTIIGGGRIKDEFVVTPQVKAALVSHLQEVHKLKVWAFGDSPLDLEMMKKADQAVVVTGDEKMRSRTMDAALENAIGNTQLRALQVLLPKGASPRLNTVMLPTVSFTDPNFLDAILRRHHRQTRQVLHATDRNAAKLLMTPMRDARVAGPQLREAHRRVGWYLGTEFLAEAVDTEEYSIPHVQGNETSGYRLTGEEKTLIVALMRGGEPMAFGVSDAFPPAMLLHARGVEDVKEEHLQERHNVVLVDSVVNSSDTVVQFVEHIRALHPAARIVVVTGVVQAECLTTSTLAQLLVEEKLCLVALRISDNKYTGKGTTDTGNRLLNTTQLP</sequence>
<dbReference type="Pfam" id="PF14681">
    <property type="entry name" value="UPRTase"/>
    <property type="match status" value="1"/>
</dbReference>
<dbReference type="SUPFAM" id="SSF52540">
    <property type="entry name" value="P-loop containing nucleoside triphosphate hydrolases"/>
    <property type="match status" value="1"/>
</dbReference>
<dbReference type="GO" id="GO:0000287">
    <property type="term" value="F:magnesium ion binding"/>
    <property type="evidence" value="ECO:0007669"/>
    <property type="project" value="TreeGrafter"/>
</dbReference>
<name>A0A9P4M960_9PEZI</name>
<proteinExistence type="predicted"/>
<dbReference type="GO" id="GO:0006564">
    <property type="term" value="P:L-serine biosynthetic process"/>
    <property type="evidence" value="ECO:0007669"/>
    <property type="project" value="TreeGrafter"/>
</dbReference>
<dbReference type="PANTHER" id="PTHR43344:SF20">
    <property type="entry name" value="URACIL PHOSPHORIBOSYLTRANSFERASE"/>
    <property type="match status" value="1"/>
</dbReference>
<dbReference type="CDD" id="cd06223">
    <property type="entry name" value="PRTases_typeI"/>
    <property type="match status" value="1"/>
</dbReference>
<dbReference type="GO" id="GO:0005737">
    <property type="term" value="C:cytoplasm"/>
    <property type="evidence" value="ECO:0007669"/>
    <property type="project" value="TreeGrafter"/>
</dbReference>
<dbReference type="Gene3D" id="3.40.50.2020">
    <property type="match status" value="1"/>
</dbReference>
<dbReference type="SUPFAM" id="SSF56784">
    <property type="entry name" value="HAD-like"/>
    <property type="match status" value="1"/>
</dbReference>
<organism evidence="2 3">
    <name type="scientific">Rhizodiscina lignyota</name>
    <dbReference type="NCBI Taxonomy" id="1504668"/>
    <lineage>
        <taxon>Eukaryota</taxon>
        <taxon>Fungi</taxon>
        <taxon>Dikarya</taxon>
        <taxon>Ascomycota</taxon>
        <taxon>Pezizomycotina</taxon>
        <taxon>Dothideomycetes</taxon>
        <taxon>Pleosporomycetidae</taxon>
        <taxon>Aulographales</taxon>
        <taxon>Rhizodiscinaceae</taxon>
        <taxon>Rhizodiscina</taxon>
    </lineage>
</organism>
<dbReference type="Proteomes" id="UP000799772">
    <property type="component" value="Unassembled WGS sequence"/>
</dbReference>
<dbReference type="EMBL" id="ML978126">
    <property type="protein sequence ID" value="KAF2099027.1"/>
    <property type="molecule type" value="Genomic_DNA"/>
</dbReference>
<evidence type="ECO:0000259" key="1">
    <source>
        <dbReference type="Pfam" id="PF14681"/>
    </source>
</evidence>
<dbReference type="OrthoDB" id="5416609at2759"/>
<dbReference type="InterPro" id="IPR027417">
    <property type="entry name" value="P-loop_NTPase"/>
</dbReference>
<evidence type="ECO:0000313" key="3">
    <source>
        <dbReference type="Proteomes" id="UP000799772"/>
    </source>
</evidence>
<dbReference type="Gene3D" id="3.40.50.300">
    <property type="entry name" value="P-loop containing nucleotide triphosphate hydrolases"/>
    <property type="match status" value="1"/>
</dbReference>